<comment type="caution">
    <text evidence="4">The sequence shown here is derived from an EMBL/GenBank/DDBJ whole genome shotgun (WGS) entry which is preliminary data.</text>
</comment>
<evidence type="ECO:0000313" key="5">
    <source>
        <dbReference type="Proteomes" id="UP000622890"/>
    </source>
</evidence>
<dbReference type="RefSeq" id="WP_200596247.1">
    <property type="nucleotide sequence ID" value="NZ_JAEPBG010000014.1"/>
</dbReference>
<accession>A0A934SVR6</accession>
<gene>
    <name evidence="4" type="ORF">JJB74_24105</name>
</gene>
<organism evidence="4 5">
    <name type="scientific">Noviherbaspirillum pedocola</name>
    <dbReference type="NCBI Taxonomy" id="2801341"/>
    <lineage>
        <taxon>Bacteria</taxon>
        <taxon>Pseudomonadati</taxon>
        <taxon>Pseudomonadota</taxon>
        <taxon>Betaproteobacteria</taxon>
        <taxon>Burkholderiales</taxon>
        <taxon>Oxalobacteraceae</taxon>
        <taxon>Noviherbaspirillum</taxon>
    </lineage>
</organism>
<feature type="chain" id="PRO_5038140658" description="Alpha/beta hydrolase domain-containing protein" evidence="2">
    <location>
        <begin position="23"/>
        <end position="725"/>
    </location>
</feature>
<dbReference type="Proteomes" id="UP000622890">
    <property type="component" value="Unassembled WGS sequence"/>
</dbReference>
<evidence type="ECO:0000256" key="1">
    <source>
        <dbReference type="SAM" id="MobiDB-lite"/>
    </source>
</evidence>
<feature type="signal peptide" evidence="2">
    <location>
        <begin position="1"/>
        <end position="22"/>
    </location>
</feature>
<name>A0A934SVR6_9BURK</name>
<reference evidence="4" key="1">
    <citation type="submission" date="2021-01" db="EMBL/GenBank/DDBJ databases">
        <title>Genome sequence of strain Noviherbaspirillum sp. DKR-6.</title>
        <authorList>
            <person name="Chaudhary D.K."/>
        </authorList>
    </citation>
    <scope>NUCLEOTIDE SEQUENCE</scope>
    <source>
        <strain evidence="4">DKR-6</strain>
    </source>
</reference>
<keyword evidence="5" id="KW-1185">Reference proteome</keyword>
<feature type="region of interest" description="Disordered" evidence="1">
    <location>
        <begin position="25"/>
        <end position="53"/>
    </location>
</feature>
<evidence type="ECO:0000259" key="3">
    <source>
        <dbReference type="Pfam" id="PF20091"/>
    </source>
</evidence>
<feature type="compositionally biased region" description="Low complexity" evidence="1">
    <location>
        <begin position="31"/>
        <end position="49"/>
    </location>
</feature>
<proteinExistence type="predicted"/>
<evidence type="ECO:0000313" key="4">
    <source>
        <dbReference type="EMBL" id="MBK4737716.1"/>
    </source>
</evidence>
<dbReference type="AlphaFoldDB" id="A0A934SVR6"/>
<dbReference type="EMBL" id="JAEPBG010000014">
    <property type="protein sequence ID" value="MBK4737716.1"/>
    <property type="molecule type" value="Genomic_DNA"/>
</dbReference>
<keyword evidence="2" id="KW-0732">Signal</keyword>
<dbReference type="PROSITE" id="PS51257">
    <property type="entry name" value="PROKAR_LIPOPROTEIN"/>
    <property type="match status" value="1"/>
</dbReference>
<feature type="domain" description="Alpha/beta hydrolase" evidence="3">
    <location>
        <begin position="297"/>
        <end position="705"/>
    </location>
</feature>
<dbReference type="InterPro" id="IPR045394">
    <property type="entry name" value="Abhydrolase_dom"/>
</dbReference>
<dbReference type="Pfam" id="PF20091">
    <property type="entry name" value="Abhydrolase_10"/>
    <property type="match status" value="1"/>
</dbReference>
<evidence type="ECO:0000256" key="2">
    <source>
        <dbReference type="SAM" id="SignalP"/>
    </source>
</evidence>
<sequence>MKLRPSRRGLAVAAFVPLSLLAGCGGDDDSTPPSSTATNPPATQQQAQASKSGITKITINSTTSEDVTFGGKTFGTVGAYRKIRGTATGTLDPSDPKNAVITDIALAPRNAQGLVEYSMDFYILTPVDASKGNRKLFFEVNNRGSKVFGSFNQSAGGNNPTTAADAGTGFLMNQGYTMAWAGWDGEVSADTNPDTLKITLPVAKNADGSSITGPSYEYIVIDNATTTSFTTYYKTASTDTTKAKLTRRHYLTDTPVDVPSTDWSWTGPNTIALAGNAAFQQSWIYELTYTAIDPYVAGIGFAAQRDFVSFLRNAQADSVGTANPLAGKLDRALSWSLSQPARFMNDFVWLGFNQDTNGKKVFDGVFNWIGGGNGLGMNVRFAQNGRTERNRQNHLNAEALFPFSYTTTTDPLTGKTDGRNVRCSATGTCPMVMNVISGNEYWVKAGSLLTTDPATGADVAEPTNVRNYYIAGSQHGNASTTTAAPTTCTQFGSGVDPNPVLRALFVDLDQWVDGTPPPPSAVPSATAKTAAFATTGPYSPIGIGTVPQADLGWPTIPNALYSGLVTVRNLFNFGTRANNGILDVYPPQPTGKYYPNFVSKVDTDGNDVAGIRPPEMVAPTATNTGWNLRSANFGGKADGTDGCESTGSSIVLAPTAAARTTIGDTRPSLTERYGDHNGLVAARTAAANALKAQRLLLQADVDAYIANAAKPINVVGSPTYGNYTW</sequence>
<protein>
    <recommendedName>
        <fullName evidence="3">Alpha/beta hydrolase domain-containing protein</fullName>
    </recommendedName>
</protein>